<evidence type="ECO:0000313" key="7">
    <source>
        <dbReference type="EMBL" id="RDI60923.1"/>
    </source>
</evidence>
<keyword evidence="3" id="KW-0547">Nucleotide-binding</keyword>
<keyword evidence="4 7" id="KW-0067">ATP-binding</keyword>
<organism evidence="7 8">
    <name type="scientific">Microvirga subterranea</name>
    <dbReference type="NCBI Taxonomy" id="186651"/>
    <lineage>
        <taxon>Bacteria</taxon>
        <taxon>Pseudomonadati</taxon>
        <taxon>Pseudomonadota</taxon>
        <taxon>Alphaproteobacteria</taxon>
        <taxon>Hyphomicrobiales</taxon>
        <taxon>Methylobacteriaceae</taxon>
        <taxon>Microvirga</taxon>
    </lineage>
</organism>
<evidence type="ECO:0000256" key="1">
    <source>
        <dbReference type="ARBA" id="ARBA00005417"/>
    </source>
</evidence>
<dbReference type="InterPro" id="IPR003593">
    <property type="entry name" value="AAA+_ATPase"/>
</dbReference>
<dbReference type="RefSeq" id="WP_114769122.1">
    <property type="nucleotide sequence ID" value="NZ_QQBB01000002.1"/>
</dbReference>
<dbReference type="InterPro" id="IPR030660">
    <property type="entry name" value="ABC_branched_ATPase_LivF/BraG"/>
</dbReference>
<accession>A0A370HQU1</accession>
<dbReference type="OrthoDB" id="9806149at2"/>
<dbReference type="InterPro" id="IPR003439">
    <property type="entry name" value="ABC_transporter-like_ATP-bd"/>
</dbReference>
<feature type="domain" description="ABC transporter" evidence="6">
    <location>
        <begin position="24"/>
        <end position="256"/>
    </location>
</feature>
<evidence type="ECO:0000256" key="3">
    <source>
        <dbReference type="ARBA" id="ARBA00022741"/>
    </source>
</evidence>
<dbReference type="PANTHER" id="PTHR43820:SF4">
    <property type="entry name" value="HIGH-AFFINITY BRANCHED-CHAIN AMINO ACID TRANSPORT ATP-BINDING PROTEIN LIVF"/>
    <property type="match status" value="1"/>
</dbReference>
<dbReference type="PANTHER" id="PTHR43820">
    <property type="entry name" value="HIGH-AFFINITY BRANCHED-CHAIN AMINO ACID TRANSPORT ATP-BINDING PROTEIN LIVF"/>
    <property type="match status" value="1"/>
</dbReference>
<evidence type="ECO:0000256" key="2">
    <source>
        <dbReference type="ARBA" id="ARBA00022448"/>
    </source>
</evidence>
<dbReference type="InterPro" id="IPR027417">
    <property type="entry name" value="P-loop_NTPase"/>
</dbReference>
<dbReference type="PROSITE" id="PS50893">
    <property type="entry name" value="ABC_TRANSPORTER_2"/>
    <property type="match status" value="1"/>
</dbReference>
<dbReference type="PIRSF" id="PIRSF039137">
    <property type="entry name" value="ABC_branched_ATPase"/>
    <property type="match status" value="1"/>
</dbReference>
<reference evidence="7 8" key="1">
    <citation type="submission" date="2018-07" db="EMBL/GenBank/DDBJ databases">
        <title>Genomic Encyclopedia of Type Strains, Phase IV (KMG-IV): sequencing the most valuable type-strain genomes for metagenomic binning, comparative biology and taxonomic classification.</title>
        <authorList>
            <person name="Goeker M."/>
        </authorList>
    </citation>
    <scope>NUCLEOTIDE SEQUENCE [LARGE SCALE GENOMIC DNA]</scope>
    <source>
        <strain evidence="7 8">DSM 14364</strain>
    </source>
</reference>
<sequence>MSTAGANTMQSQRVAAATARQPLLSVRGVKTYYGNIIALKGVDMDVHEGEIVTLIGANGAGKSTLMMTIFGNPRAREGTITYAGRDITKMPTHEIARLSIAQSPEGRRIFPRMTVFENLQMGASMNGMAHFNQDLERVCTLFPRLKERLQQRGGTLSGGEQQMLAIARALMSRPKLLLLDEPSLGLAPLIVKQIFNIIKELNEKDGMTVFLVEQNAYHALKLAHRGYVMVTGNITMSGTGQELLENPQVRAAYLEGGH</sequence>
<dbReference type="GO" id="GO:0016887">
    <property type="term" value="F:ATP hydrolysis activity"/>
    <property type="evidence" value="ECO:0007669"/>
    <property type="project" value="InterPro"/>
</dbReference>
<dbReference type="GO" id="GO:0015658">
    <property type="term" value="F:branched-chain amino acid transmembrane transporter activity"/>
    <property type="evidence" value="ECO:0007669"/>
    <property type="project" value="InterPro"/>
</dbReference>
<comment type="similarity">
    <text evidence="1">Belongs to the ABC transporter superfamily.</text>
</comment>
<name>A0A370HQU1_9HYPH</name>
<keyword evidence="8" id="KW-1185">Reference proteome</keyword>
<dbReference type="GO" id="GO:0015807">
    <property type="term" value="P:L-amino acid transport"/>
    <property type="evidence" value="ECO:0007669"/>
    <property type="project" value="TreeGrafter"/>
</dbReference>
<keyword evidence="5" id="KW-0029">Amino-acid transport</keyword>
<evidence type="ECO:0000256" key="5">
    <source>
        <dbReference type="ARBA" id="ARBA00022970"/>
    </source>
</evidence>
<dbReference type="InterPro" id="IPR017871">
    <property type="entry name" value="ABC_transporter-like_CS"/>
</dbReference>
<dbReference type="EMBL" id="QQBB01000002">
    <property type="protein sequence ID" value="RDI60923.1"/>
    <property type="molecule type" value="Genomic_DNA"/>
</dbReference>
<dbReference type="SUPFAM" id="SSF52540">
    <property type="entry name" value="P-loop containing nucleoside triphosphate hydrolases"/>
    <property type="match status" value="1"/>
</dbReference>
<dbReference type="Gene3D" id="3.40.50.300">
    <property type="entry name" value="P-loop containing nucleotide triphosphate hydrolases"/>
    <property type="match status" value="1"/>
</dbReference>
<dbReference type="SMART" id="SM00382">
    <property type="entry name" value="AAA"/>
    <property type="match status" value="1"/>
</dbReference>
<comment type="caution">
    <text evidence="7">The sequence shown here is derived from an EMBL/GenBank/DDBJ whole genome shotgun (WGS) entry which is preliminary data.</text>
</comment>
<dbReference type="InterPro" id="IPR052156">
    <property type="entry name" value="BCAA_Transport_ATP-bd_LivF"/>
</dbReference>
<evidence type="ECO:0000256" key="4">
    <source>
        <dbReference type="ARBA" id="ARBA00022840"/>
    </source>
</evidence>
<dbReference type="CDD" id="cd03224">
    <property type="entry name" value="ABC_TM1139_LivF_branched"/>
    <property type="match status" value="1"/>
</dbReference>
<dbReference type="PROSITE" id="PS00211">
    <property type="entry name" value="ABC_TRANSPORTER_1"/>
    <property type="match status" value="1"/>
</dbReference>
<protein>
    <submittedName>
        <fullName evidence="7">Branched-chain amino acid transport system ATP-binding protein</fullName>
    </submittedName>
</protein>
<gene>
    <name evidence="7" type="ORF">DES45_102311</name>
</gene>
<dbReference type="AlphaFoldDB" id="A0A370HQU1"/>
<proteinExistence type="inferred from homology"/>
<evidence type="ECO:0000259" key="6">
    <source>
        <dbReference type="PROSITE" id="PS50893"/>
    </source>
</evidence>
<keyword evidence="2" id="KW-0813">Transport</keyword>
<dbReference type="GO" id="GO:0005524">
    <property type="term" value="F:ATP binding"/>
    <property type="evidence" value="ECO:0007669"/>
    <property type="project" value="UniProtKB-KW"/>
</dbReference>
<dbReference type="Proteomes" id="UP000254925">
    <property type="component" value="Unassembled WGS sequence"/>
</dbReference>
<evidence type="ECO:0000313" key="8">
    <source>
        <dbReference type="Proteomes" id="UP000254925"/>
    </source>
</evidence>
<dbReference type="Pfam" id="PF00005">
    <property type="entry name" value="ABC_tran"/>
    <property type="match status" value="1"/>
</dbReference>